<dbReference type="NCBIfam" id="TIGR02971">
    <property type="entry name" value="heterocyst_DevB"/>
    <property type="match status" value="1"/>
</dbReference>
<dbReference type="RefSeq" id="WP_216836579.1">
    <property type="nucleotide sequence ID" value="NZ_JAFNJS010000003.1"/>
</dbReference>
<dbReference type="EMBL" id="JBHRSB010000003">
    <property type="protein sequence ID" value="MFC3000486.1"/>
    <property type="molecule type" value="Genomic_DNA"/>
</dbReference>
<evidence type="ECO:0000256" key="3">
    <source>
        <dbReference type="SAM" id="Coils"/>
    </source>
</evidence>
<evidence type="ECO:0000313" key="5">
    <source>
        <dbReference type="Proteomes" id="UP001595420"/>
    </source>
</evidence>
<reference evidence="5" key="1">
    <citation type="journal article" date="2019" name="Int. J. Syst. Evol. Microbiol.">
        <title>The Global Catalogue of Microorganisms (GCM) 10K type strain sequencing project: providing services to taxonomists for standard genome sequencing and annotation.</title>
        <authorList>
            <consortium name="The Broad Institute Genomics Platform"/>
            <consortium name="The Broad Institute Genome Sequencing Center for Infectious Disease"/>
            <person name="Wu L."/>
            <person name="Ma J."/>
        </authorList>
    </citation>
    <scope>NUCLEOTIDE SEQUENCE [LARGE SCALE GENOMIC DNA]</scope>
    <source>
        <strain evidence="5">CGMCC 1.16855</strain>
    </source>
</reference>
<dbReference type="PANTHER" id="PTHR32347">
    <property type="entry name" value="EFFLUX SYSTEM COMPONENT YKNX-RELATED"/>
    <property type="match status" value="1"/>
</dbReference>
<proteinExistence type="predicted"/>
<dbReference type="InterPro" id="IPR050465">
    <property type="entry name" value="UPF0194_transport"/>
</dbReference>
<evidence type="ECO:0000256" key="1">
    <source>
        <dbReference type="ARBA" id="ARBA00004196"/>
    </source>
</evidence>
<dbReference type="InterPro" id="IPR014315">
    <property type="entry name" value="ABC_heterocyst_DevB"/>
</dbReference>
<keyword evidence="5" id="KW-1185">Reference proteome</keyword>
<name>A0ABV7BU83_9PROT</name>
<dbReference type="Proteomes" id="UP001595420">
    <property type="component" value="Unassembled WGS sequence"/>
</dbReference>
<organism evidence="4 5">
    <name type="scientific">Falsiroseomonas tokyonensis</name>
    <dbReference type="NCBI Taxonomy" id="430521"/>
    <lineage>
        <taxon>Bacteria</taxon>
        <taxon>Pseudomonadati</taxon>
        <taxon>Pseudomonadota</taxon>
        <taxon>Alphaproteobacteria</taxon>
        <taxon>Acetobacterales</taxon>
        <taxon>Roseomonadaceae</taxon>
        <taxon>Falsiroseomonas</taxon>
    </lineage>
</organism>
<dbReference type="PANTHER" id="PTHR32347:SF27">
    <property type="entry name" value="RND EFFLUX PUMP MEMBRANE FUSION PROTEIN BARREL-SANDWICH DOMAIN-CONTAINING PROTEIN"/>
    <property type="match status" value="1"/>
</dbReference>
<keyword evidence="2 3" id="KW-0175">Coiled coil</keyword>
<accession>A0ABV7BU83</accession>
<evidence type="ECO:0000313" key="4">
    <source>
        <dbReference type="EMBL" id="MFC3000486.1"/>
    </source>
</evidence>
<gene>
    <name evidence="4" type="ORF">ACFOD3_11320</name>
</gene>
<comment type="caution">
    <text evidence="4">The sequence shown here is derived from an EMBL/GenBank/DDBJ whole genome shotgun (WGS) entry which is preliminary data.</text>
</comment>
<feature type="coiled-coil region" evidence="3">
    <location>
        <begin position="174"/>
        <end position="201"/>
    </location>
</feature>
<protein>
    <submittedName>
        <fullName evidence="4">Efflux RND transporter periplasmic adaptor subunit</fullName>
    </submittedName>
</protein>
<sequence length="326" mass="34073">MPAPLVLPSGPVASPATPGTVLGLGRLVPRSRIVVLAPPFGSGDARIAELQANEGDRVEAREVLALLDSAPSLQAALVAAEANVTARQAALDQARVIAAVARNDAQASLRRAEAVILANRRDLDRALTLVGRGATTEQVLDQRRVALAEAEADQARARASLLRYDGPPEQQADVVLARRELEAARADAAQARANLERALLRAPFAGTILTLQARAGERIGDAGLGSFADLEDMVAEIEVYETHLRALALGQPVTIVSPALPAPLAGRVSRVGAEILRQTLTDTSPAANTDSRVARITVDLDDASRPVAARFPGLQVTARITTGAAP</sequence>
<comment type="subcellular location">
    <subcellularLocation>
        <location evidence="1">Cell envelope</location>
    </subcellularLocation>
</comment>
<evidence type="ECO:0000256" key="2">
    <source>
        <dbReference type="ARBA" id="ARBA00023054"/>
    </source>
</evidence>